<keyword evidence="3" id="KW-1185">Reference proteome</keyword>
<gene>
    <name evidence="2" type="ORF">ACFFU1_12470</name>
</gene>
<accession>A0ABV5H1Q7</accession>
<keyword evidence="1" id="KW-0732">Signal</keyword>
<dbReference type="EMBL" id="JBHMFA010000009">
    <property type="protein sequence ID" value="MFB9105718.1"/>
    <property type="molecule type" value="Genomic_DNA"/>
</dbReference>
<evidence type="ECO:0000313" key="2">
    <source>
        <dbReference type="EMBL" id="MFB9105718.1"/>
    </source>
</evidence>
<protein>
    <submittedName>
        <fullName evidence="2">Uncharacterized protein</fullName>
    </submittedName>
</protein>
<dbReference type="RefSeq" id="WP_290271990.1">
    <property type="nucleotide sequence ID" value="NZ_JAUFQP010000013.1"/>
</dbReference>
<evidence type="ECO:0000256" key="1">
    <source>
        <dbReference type="SAM" id="SignalP"/>
    </source>
</evidence>
<sequence>MRTYILTSFFSLIFVFIATAQQCDLCNGGGEIDCHVCEGTRTYKDSKTPCHNCRFGYTKSEASGKEKCWKCQGTGDLKYYNKTNNPNYSLTQTFNLFKDAQNIANQIERGRRLCFKIQKAEYADKRAIDDKVELLDSLSANYFAEIRTYFPKRTRHQVLPEDSYELQPPKKTSYRYLTNVTHPRRRTTIEIICNPFKTYKKQNYEATISLLNKTSGERRIIEAQGIVDDFNLFANDLVYPIKTFLSVTFYAKKFKAGEEYFIEKVIIDNKEFNINQTINILSKNDFLEYVGCPRSSRCYRDNNNMVLRAYNDWRTSLYYGYIVEDFSEKHK</sequence>
<name>A0ABV5H1Q7_9FLAO</name>
<feature type="chain" id="PRO_5047183963" evidence="1">
    <location>
        <begin position="21"/>
        <end position="331"/>
    </location>
</feature>
<feature type="signal peptide" evidence="1">
    <location>
        <begin position="1"/>
        <end position="20"/>
    </location>
</feature>
<organism evidence="2 3">
    <name type="scientific">Algibacter miyuki</name>
    <dbReference type="NCBI Taxonomy" id="1306933"/>
    <lineage>
        <taxon>Bacteria</taxon>
        <taxon>Pseudomonadati</taxon>
        <taxon>Bacteroidota</taxon>
        <taxon>Flavobacteriia</taxon>
        <taxon>Flavobacteriales</taxon>
        <taxon>Flavobacteriaceae</taxon>
        <taxon>Algibacter</taxon>
    </lineage>
</organism>
<reference evidence="2 3" key="1">
    <citation type="submission" date="2024-09" db="EMBL/GenBank/DDBJ databases">
        <authorList>
            <person name="Sun Q."/>
            <person name="Mori K."/>
        </authorList>
    </citation>
    <scope>NUCLEOTIDE SEQUENCE [LARGE SCALE GENOMIC DNA]</scope>
    <source>
        <strain evidence="2 3">CECT 8300</strain>
    </source>
</reference>
<proteinExistence type="predicted"/>
<comment type="caution">
    <text evidence="2">The sequence shown here is derived from an EMBL/GenBank/DDBJ whole genome shotgun (WGS) entry which is preliminary data.</text>
</comment>
<dbReference type="Proteomes" id="UP001589590">
    <property type="component" value="Unassembled WGS sequence"/>
</dbReference>
<evidence type="ECO:0000313" key="3">
    <source>
        <dbReference type="Proteomes" id="UP001589590"/>
    </source>
</evidence>